<dbReference type="GO" id="GO:0004672">
    <property type="term" value="F:protein kinase activity"/>
    <property type="evidence" value="ECO:0007669"/>
    <property type="project" value="UniProtKB-ARBA"/>
</dbReference>
<dbReference type="Proteomes" id="UP000190162">
    <property type="component" value="Unassembled WGS sequence"/>
</dbReference>
<evidence type="ECO:0000256" key="1">
    <source>
        <dbReference type="ARBA" id="ARBA00023012"/>
    </source>
</evidence>
<evidence type="ECO:0000259" key="3">
    <source>
        <dbReference type="PROSITE" id="PS50894"/>
    </source>
</evidence>
<dbReference type="AlphaFoldDB" id="A0A1T4VSS7"/>
<dbReference type="RefSeq" id="WP_244556680.1">
    <property type="nucleotide sequence ID" value="NZ_FUXU01000097.1"/>
</dbReference>
<sequence>MTEEELSASTALAAFADDHDVLTDLLRLMTEEFEKASDDLIQGFSDRNLVKIFKTLHIVRGTALDLALPNLARISKNNEKKAQNGIVPDSTTLQEILNLMSVNMHQAKRILESLENQKNRKAE</sequence>
<dbReference type="EMBL" id="FUXU01000097">
    <property type="protein sequence ID" value="SKA68016.1"/>
    <property type="molecule type" value="Genomic_DNA"/>
</dbReference>
<accession>A0A1T4VSS7</accession>
<keyword evidence="2" id="KW-0597">Phosphoprotein</keyword>
<feature type="modified residue" description="Phosphohistidine" evidence="2">
    <location>
        <position position="57"/>
    </location>
</feature>
<dbReference type="Gene3D" id="1.20.120.160">
    <property type="entry name" value="HPT domain"/>
    <property type="match status" value="1"/>
</dbReference>
<evidence type="ECO:0000313" key="5">
    <source>
        <dbReference type="Proteomes" id="UP000190162"/>
    </source>
</evidence>
<organism evidence="4 5">
    <name type="scientific">Enterovibrio nigricans DSM 22720</name>
    <dbReference type="NCBI Taxonomy" id="1121868"/>
    <lineage>
        <taxon>Bacteria</taxon>
        <taxon>Pseudomonadati</taxon>
        <taxon>Pseudomonadota</taxon>
        <taxon>Gammaproteobacteria</taxon>
        <taxon>Vibrionales</taxon>
        <taxon>Vibrionaceae</taxon>
        <taxon>Enterovibrio</taxon>
    </lineage>
</organism>
<keyword evidence="5" id="KW-1185">Reference proteome</keyword>
<evidence type="ECO:0000256" key="2">
    <source>
        <dbReference type="PROSITE-ProRule" id="PRU00110"/>
    </source>
</evidence>
<feature type="domain" description="HPt" evidence="3">
    <location>
        <begin position="18"/>
        <end position="114"/>
    </location>
</feature>
<reference evidence="5" key="1">
    <citation type="submission" date="2017-02" db="EMBL/GenBank/DDBJ databases">
        <authorList>
            <person name="Varghese N."/>
            <person name="Submissions S."/>
        </authorList>
    </citation>
    <scope>NUCLEOTIDE SEQUENCE [LARGE SCALE GENOMIC DNA]</scope>
    <source>
        <strain evidence="5">DSM 22720</strain>
    </source>
</reference>
<dbReference type="PROSITE" id="PS50894">
    <property type="entry name" value="HPT"/>
    <property type="match status" value="1"/>
</dbReference>
<dbReference type="GO" id="GO:0000160">
    <property type="term" value="P:phosphorelay signal transduction system"/>
    <property type="evidence" value="ECO:0007669"/>
    <property type="project" value="UniProtKB-KW"/>
</dbReference>
<gene>
    <name evidence="4" type="ORF">SAMN02745132_04256</name>
</gene>
<dbReference type="InterPro" id="IPR008207">
    <property type="entry name" value="Sig_transdc_His_kin_Hpt_dom"/>
</dbReference>
<name>A0A1T4VSS7_9GAMM</name>
<dbReference type="SUPFAM" id="SSF47226">
    <property type="entry name" value="Histidine-containing phosphotransfer domain, HPT domain"/>
    <property type="match status" value="1"/>
</dbReference>
<dbReference type="InterPro" id="IPR036641">
    <property type="entry name" value="HPT_dom_sf"/>
</dbReference>
<protein>
    <recommendedName>
        <fullName evidence="3">HPt domain-containing protein</fullName>
    </recommendedName>
</protein>
<proteinExistence type="predicted"/>
<keyword evidence="1" id="KW-0902">Two-component regulatory system</keyword>
<evidence type="ECO:0000313" key="4">
    <source>
        <dbReference type="EMBL" id="SKA68016.1"/>
    </source>
</evidence>